<organism evidence="2 3">
    <name type="scientific">Calocera cornea HHB12733</name>
    <dbReference type="NCBI Taxonomy" id="1353952"/>
    <lineage>
        <taxon>Eukaryota</taxon>
        <taxon>Fungi</taxon>
        <taxon>Dikarya</taxon>
        <taxon>Basidiomycota</taxon>
        <taxon>Agaricomycotina</taxon>
        <taxon>Dacrymycetes</taxon>
        <taxon>Dacrymycetales</taxon>
        <taxon>Dacrymycetaceae</taxon>
        <taxon>Calocera</taxon>
    </lineage>
</organism>
<accession>A0A165J016</accession>
<name>A0A165J016_9BASI</name>
<gene>
    <name evidence="2" type="ORF">CALCODRAFT_506403</name>
</gene>
<evidence type="ECO:0000313" key="2">
    <source>
        <dbReference type="EMBL" id="KZT61191.1"/>
    </source>
</evidence>
<feature type="coiled-coil region" evidence="1">
    <location>
        <begin position="165"/>
        <end position="222"/>
    </location>
</feature>
<dbReference type="AlphaFoldDB" id="A0A165J016"/>
<proteinExistence type="predicted"/>
<reference evidence="2 3" key="1">
    <citation type="journal article" date="2016" name="Mol. Biol. Evol.">
        <title>Comparative Genomics of Early-Diverging Mushroom-Forming Fungi Provides Insights into the Origins of Lignocellulose Decay Capabilities.</title>
        <authorList>
            <person name="Nagy L.G."/>
            <person name="Riley R."/>
            <person name="Tritt A."/>
            <person name="Adam C."/>
            <person name="Daum C."/>
            <person name="Floudas D."/>
            <person name="Sun H."/>
            <person name="Yadav J.S."/>
            <person name="Pangilinan J."/>
            <person name="Larsson K.H."/>
            <person name="Matsuura K."/>
            <person name="Barry K."/>
            <person name="Labutti K."/>
            <person name="Kuo R."/>
            <person name="Ohm R.A."/>
            <person name="Bhattacharya S.S."/>
            <person name="Shirouzu T."/>
            <person name="Yoshinaga Y."/>
            <person name="Martin F.M."/>
            <person name="Grigoriev I.V."/>
            <person name="Hibbett D.S."/>
        </authorList>
    </citation>
    <scope>NUCLEOTIDE SEQUENCE [LARGE SCALE GENOMIC DNA]</scope>
    <source>
        <strain evidence="2 3">HHB12733</strain>
    </source>
</reference>
<dbReference type="Proteomes" id="UP000076842">
    <property type="component" value="Unassembled WGS sequence"/>
</dbReference>
<dbReference type="InParanoid" id="A0A165J016"/>
<evidence type="ECO:0000256" key="1">
    <source>
        <dbReference type="SAM" id="Coils"/>
    </source>
</evidence>
<evidence type="ECO:0000313" key="3">
    <source>
        <dbReference type="Proteomes" id="UP000076842"/>
    </source>
</evidence>
<keyword evidence="1" id="KW-0175">Coiled coil</keyword>
<keyword evidence="3" id="KW-1185">Reference proteome</keyword>
<sequence>MSMSIRTNALLGSAETTQAIGRPIDTALKSISSTFAILTHDSPVICAAIKTLTIIHDLERENEVLEQFHPSMKHDQLHENDPLVAWTEHLHQEVMDVEQRKSFYLPPLDQTWAKVDNARRAYTAKHGKDDTNITPGGAVLLQYTLRIVAMKMDSLRSQLAGGSDLESLNRRLDKLKQENMALRERLGVDEAFCDRVHEMIEAERALLEAKQALEELQMARDARLSHDHGHHYGSDYT</sequence>
<protein>
    <submittedName>
        <fullName evidence="2">Uncharacterized protein</fullName>
    </submittedName>
</protein>
<dbReference type="EMBL" id="KV423925">
    <property type="protein sequence ID" value="KZT61191.1"/>
    <property type="molecule type" value="Genomic_DNA"/>
</dbReference>